<dbReference type="Proteomes" id="UP000030016">
    <property type="component" value="Unassembled WGS sequence"/>
</dbReference>
<dbReference type="InterPro" id="IPR009751">
    <property type="entry name" value="CryBP1"/>
</dbReference>
<dbReference type="EMBL" id="JDRX01000001">
    <property type="protein sequence ID" value="KGN03532.1"/>
    <property type="molecule type" value="Genomic_DNA"/>
</dbReference>
<organism evidence="1 2">
    <name type="scientific">Clostridium novyi A str. 4570</name>
    <dbReference type="NCBI Taxonomy" id="1444290"/>
    <lineage>
        <taxon>Bacteria</taxon>
        <taxon>Bacillati</taxon>
        <taxon>Bacillota</taxon>
        <taxon>Clostridia</taxon>
        <taxon>Eubacteriales</taxon>
        <taxon>Clostridiaceae</taxon>
        <taxon>Clostridium</taxon>
    </lineage>
</organism>
<dbReference type="Pfam" id="PF07029">
    <property type="entry name" value="CryBP1"/>
    <property type="match status" value="1"/>
</dbReference>
<evidence type="ECO:0000313" key="1">
    <source>
        <dbReference type="EMBL" id="KGN03532.1"/>
    </source>
</evidence>
<protein>
    <submittedName>
        <fullName evidence="1">Uncharacterized protein</fullName>
    </submittedName>
</protein>
<comment type="caution">
    <text evidence="1">The sequence shown here is derived from an EMBL/GenBank/DDBJ whole genome shotgun (WGS) entry which is preliminary data.</text>
</comment>
<proteinExistence type="predicted"/>
<gene>
    <name evidence="1" type="ORF">Z969_00755</name>
</gene>
<reference evidence="1 2" key="1">
    <citation type="submission" date="2014-01" db="EMBL/GenBank/DDBJ databases">
        <title>Plasmidome dynamics in the species complex Clostridium novyi sensu lato converts strains of independent lineages into distinctly different pathogens.</title>
        <authorList>
            <person name="Skarin H."/>
            <person name="Segerman B."/>
        </authorList>
    </citation>
    <scope>NUCLEOTIDE SEQUENCE [LARGE SCALE GENOMIC DNA]</scope>
    <source>
        <strain evidence="1 2">4570</strain>
    </source>
</reference>
<accession>A0AA89CVZ3</accession>
<name>A0AA89CVZ3_CLONO</name>
<sequence>MNTVQSQGGTKAPRKVVVPFCCVTTIPGKFTVPGAQVIPPQQQPVPPVPPVVKPQISVAWNSCLNLRLQRQDISVTACNDQAPCGTIPACVTKISGCIQFIASTPVQGNNTSTLQPDGSPQPSSSSVCCKGCVCVDQCVGCQLLQCAQPCPGDLGNFTIEVKNESVCIKTCEPCSGSSAYPTSQMVKFTGNFVITYNPPKTPAPPIPSPCGD</sequence>
<evidence type="ECO:0000313" key="2">
    <source>
        <dbReference type="Proteomes" id="UP000030016"/>
    </source>
</evidence>
<dbReference type="AlphaFoldDB" id="A0AA89CVZ3"/>